<feature type="signal peptide" evidence="2">
    <location>
        <begin position="1"/>
        <end position="24"/>
    </location>
</feature>
<evidence type="ECO:0000256" key="1">
    <source>
        <dbReference type="SAM" id="MobiDB-lite"/>
    </source>
</evidence>
<proteinExistence type="predicted"/>
<comment type="caution">
    <text evidence="3">The sequence shown here is derived from an EMBL/GenBank/DDBJ whole genome shotgun (WGS) entry which is preliminary data.</text>
</comment>
<organism evidence="3 4">
    <name type="scientific">Fertoeibacter niger</name>
    <dbReference type="NCBI Taxonomy" id="2656921"/>
    <lineage>
        <taxon>Bacteria</taxon>
        <taxon>Pseudomonadati</taxon>
        <taxon>Pseudomonadota</taxon>
        <taxon>Alphaproteobacteria</taxon>
        <taxon>Rhodobacterales</taxon>
        <taxon>Paracoccaceae</taxon>
        <taxon>Fertoeibacter</taxon>
    </lineage>
</organism>
<sequence>MLMTDVTKLFAVTLLIGLGATASAQETTAPATEAPATEPPAEGAAPVNPIDDLSMGQEADDGPGSTYIAAEHGDWQQRCIRTEDGSDPCQLYQLLTDAQGNAVAEISMFGLPAGGQAVAGATIIAPLETLLTANLALQVDSATAKVYPFTWCSQLGCVARVGFTQAEVDGFKRGNKATITIVPMVAPDEKVLLDVSLIGFTAGFDAVNATTGN</sequence>
<protein>
    <submittedName>
        <fullName evidence="3">Invasion associated locus B family protein</fullName>
    </submittedName>
</protein>
<gene>
    <name evidence="3" type="ORF">GEU84_001940</name>
</gene>
<feature type="region of interest" description="Disordered" evidence="1">
    <location>
        <begin position="26"/>
        <end position="63"/>
    </location>
</feature>
<feature type="compositionally biased region" description="Low complexity" evidence="1">
    <location>
        <begin position="26"/>
        <end position="46"/>
    </location>
</feature>
<keyword evidence="4" id="KW-1185">Reference proteome</keyword>
<dbReference type="Proteomes" id="UP000484076">
    <property type="component" value="Unassembled WGS sequence"/>
</dbReference>
<name>A0A8X8KMW1_9RHOB</name>
<dbReference type="InterPro" id="IPR038696">
    <property type="entry name" value="IalB_sf"/>
</dbReference>
<dbReference type="Pfam" id="PF06776">
    <property type="entry name" value="IalB"/>
    <property type="match status" value="1"/>
</dbReference>
<feature type="chain" id="PRO_5036464709" evidence="2">
    <location>
        <begin position="25"/>
        <end position="213"/>
    </location>
</feature>
<evidence type="ECO:0000256" key="2">
    <source>
        <dbReference type="SAM" id="SignalP"/>
    </source>
</evidence>
<evidence type="ECO:0000313" key="3">
    <source>
        <dbReference type="EMBL" id="NUB43131.1"/>
    </source>
</evidence>
<dbReference type="Gene3D" id="2.60.40.1880">
    <property type="entry name" value="Invasion associated locus B (IalB) protein"/>
    <property type="match status" value="1"/>
</dbReference>
<reference evidence="3" key="1">
    <citation type="submission" date="2020-05" db="EMBL/GenBank/DDBJ databases">
        <title>Fertoebacter nigrum gen. nov., sp. nov., a new member of the family Rhodobacteraceae.</title>
        <authorList>
            <person name="Szuroczki S."/>
            <person name="Abbaszade G."/>
            <person name="Buni D."/>
            <person name="Schumann P."/>
            <person name="Toth E."/>
        </authorList>
    </citation>
    <scope>NUCLEOTIDE SEQUENCE</scope>
    <source>
        <strain evidence="3">RG-N-1a</strain>
    </source>
</reference>
<accession>A0A8X8KMW1</accession>
<keyword evidence="2" id="KW-0732">Signal</keyword>
<dbReference type="InterPro" id="IPR010642">
    <property type="entry name" value="Invasion_prot_B"/>
</dbReference>
<evidence type="ECO:0000313" key="4">
    <source>
        <dbReference type="Proteomes" id="UP000484076"/>
    </source>
</evidence>
<dbReference type="EMBL" id="WHUT02000001">
    <property type="protein sequence ID" value="NUB43131.1"/>
    <property type="molecule type" value="Genomic_DNA"/>
</dbReference>
<dbReference type="AlphaFoldDB" id="A0A8X8KMW1"/>